<dbReference type="Proteomes" id="UP000198929">
    <property type="component" value="Unassembled WGS sequence"/>
</dbReference>
<dbReference type="RefSeq" id="WP_092259651.1">
    <property type="nucleotide sequence ID" value="NZ_CP047199.1"/>
</dbReference>
<sequence>MARFYSFTTSIGDSSVQAILNVQSDIRSTLDTLERQVHSLAAQWLGSESEEYQDLIHKWNSGAEGIRSQLTIVVSGLNQFSDGNTELRTSIGSRIGSMR</sequence>
<evidence type="ECO:0000313" key="1">
    <source>
        <dbReference type="EMBL" id="SES13255.1"/>
    </source>
</evidence>
<name>A0A1H9UUV2_9CORY</name>
<organism evidence="1 2">
    <name type="scientific">Corynebacterium cystitidis DSM 20524</name>
    <dbReference type="NCBI Taxonomy" id="1121357"/>
    <lineage>
        <taxon>Bacteria</taxon>
        <taxon>Bacillati</taxon>
        <taxon>Actinomycetota</taxon>
        <taxon>Actinomycetes</taxon>
        <taxon>Mycobacteriales</taxon>
        <taxon>Corynebacteriaceae</taxon>
        <taxon>Corynebacterium</taxon>
    </lineage>
</organism>
<protein>
    <submittedName>
        <fullName evidence="1">Uncharacterized conserved protein YukE</fullName>
    </submittedName>
</protein>
<proteinExistence type="predicted"/>
<dbReference type="InterPro" id="IPR010310">
    <property type="entry name" value="T7SS_ESAT-6-like"/>
</dbReference>
<dbReference type="Gene3D" id="1.10.287.1060">
    <property type="entry name" value="ESAT-6-like"/>
    <property type="match status" value="1"/>
</dbReference>
<dbReference type="InterPro" id="IPR036689">
    <property type="entry name" value="ESAT-6-like_sf"/>
</dbReference>
<dbReference type="AlphaFoldDB" id="A0A1H9UUV2"/>
<evidence type="ECO:0000313" key="2">
    <source>
        <dbReference type="Proteomes" id="UP000198929"/>
    </source>
</evidence>
<accession>A0A1H9UUV2</accession>
<reference evidence="2" key="1">
    <citation type="submission" date="2016-10" db="EMBL/GenBank/DDBJ databases">
        <authorList>
            <person name="Varghese N."/>
            <person name="Submissions S."/>
        </authorList>
    </citation>
    <scope>NUCLEOTIDE SEQUENCE [LARGE SCALE GENOMIC DNA]</scope>
    <source>
        <strain evidence="2">DSM 20524</strain>
    </source>
</reference>
<dbReference type="SUPFAM" id="SSF140453">
    <property type="entry name" value="EsxAB dimer-like"/>
    <property type="match status" value="1"/>
</dbReference>
<dbReference type="EMBL" id="FOGQ01000009">
    <property type="protein sequence ID" value="SES13255.1"/>
    <property type="molecule type" value="Genomic_DNA"/>
</dbReference>
<gene>
    <name evidence="1" type="ORF">SAMN05661109_01941</name>
</gene>
<dbReference type="STRING" id="1121357.SAMN05661109_01941"/>
<keyword evidence="2" id="KW-1185">Reference proteome</keyword>
<dbReference type="Pfam" id="PF06013">
    <property type="entry name" value="WXG100"/>
    <property type="match status" value="1"/>
</dbReference>